<dbReference type="Pfam" id="PF17619">
    <property type="entry name" value="SCVP"/>
    <property type="match status" value="3"/>
</dbReference>
<dbReference type="EnsemblMetazoa" id="PPA02998.1">
    <property type="protein sequence ID" value="PPA02998.1"/>
    <property type="gene ID" value="WBGene00092552"/>
</dbReference>
<gene>
    <name evidence="1" type="primary">WBGene00092552</name>
</gene>
<accession>A0A8R1U505</accession>
<proteinExistence type="predicted"/>
<dbReference type="AlphaFoldDB" id="A0A2A6C641"/>
<evidence type="ECO:0000313" key="2">
    <source>
        <dbReference type="Proteomes" id="UP000005239"/>
    </source>
</evidence>
<dbReference type="PANTHER" id="PTHR36955:SF1">
    <property type="entry name" value="SECRETED NEMATODE CLADE V PROTEIN GENE FAMILY"/>
    <property type="match status" value="1"/>
</dbReference>
<reference evidence="1" key="2">
    <citation type="submission" date="2022-06" db="UniProtKB">
        <authorList>
            <consortium name="EnsemblMetazoa"/>
        </authorList>
    </citation>
    <scope>IDENTIFICATION</scope>
    <source>
        <strain evidence="1">PS312</strain>
    </source>
</reference>
<dbReference type="PANTHER" id="PTHR36955">
    <property type="entry name" value="SECRETED NEMATODE CLADE V PROTEIN GENE FAMILY"/>
    <property type="match status" value="1"/>
</dbReference>
<keyword evidence="2" id="KW-1185">Reference proteome</keyword>
<name>A0A2A6C641_PRIPA</name>
<dbReference type="InterPro" id="IPR035126">
    <property type="entry name" value="SCVP"/>
</dbReference>
<evidence type="ECO:0000313" key="1">
    <source>
        <dbReference type="EnsemblMetazoa" id="PPA02998.1"/>
    </source>
</evidence>
<organism evidence="1 2">
    <name type="scientific">Pristionchus pacificus</name>
    <name type="common">Parasitic nematode worm</name>
    <dbReference type="NCBI Taxonomy" id="54126"/>
    <lineage>
        <taxon>Eukaryota</taxon>
        <taxon>Metazoa</taxon>
        <taxon>Ecdysozoa</taxon>
        <taxon>Nematoda</taxon>
        <taxon>Chromadorea</taxon>
        <taxon>Rhabditida</taxon>
        <taxon>Rhabditina</taxon>
        <taxon>Diplogasteromorpha</taxon>
        <taxon>Diplogasteroidea</taxon>
        <taxon>Neodiplogasteridae</taxon>
        <taxon>Pristionchus</taxon>
    </lineage>
</organism>
<accession>A0A2A6C641</accession>
<dbReference type="Proteomes" id="UP000005239">
    <property type="component" value="Unassembled WGS sequence"/>
</dbReference>
<sequence length="535" mass="57915">MASTTTFALSSTLFVLALIAAFAFVDQSDACAPTMGMMGNMSGRRKRSVDDDVHVIVTSSEPFDLSKAEENMVTVEKKLKEFADIEGIAFKQLQELPRTAENVGGKFGVHFTVEGAFERCARVLQFIQAACNEIKEVVSGTVKCGAFEPVHVTKKESKDEKKKAEALPEAEKPQVEVKSAVEENDPSLLLLSSRSSLQSTMSYSLSSTISVLALIAALAVVDYSVACAPTKTNTTAGRRKRSIEDDVHVIVASSEPFDLSKAGDNMVTVEMKDAERKHVFFQLRKFAEIEGISFKQLEELPRTSENVGGKFGVHFTVEAAFEKCSRVLQFIQAACNEITEVVSGTVKCGSFDAVTVIKKVIKVEKNAERTDKAEEAKNAAEGSMSFTVKFTAGVALLTLLAALAFVDYAEACAPTSGNSTSGRKKRSAEEDVHVVVMSNENFELATNAANMEKVDQKLKEFADREGISFRALQNVGKTVENVGGKFGVHFEVGGAFDRCARVLQFIQAAVNSLPEIVSGTVKCGAFDAVHVTKKQ</sequence>
<reference evidence="2" key="1">
    <citation type="journal article" date="2008" name="Nat. Genet.">
        <title>The Pristionchus pacificus genome provides a unique perspective on nematode lifestyle and parasitism.</title>
        <authorList>
            <person name="Dieterich C."/>
            <person name="Clifton S.W."/>
            <person name="Schuster L.N."/>
            <person name="Chinwalla A."/>
            <person name="Delehaunty K."/>
            <person name="Dinkelacker I."/>
            <person name="Fulton L."/>
            <person name="Fulton R."/>
            <person name="Godfrey J."/>
            <person name="Minx P."/>
            <person name="Mitreva M."/>
            <person name="Roeseler W."/>
            <person name="Tian H."/>
            <person name="Witte H."/>
            <person name="Yang S.P."/>
            <person name="Wilson R.K."/>
            <person name="Sommer R.J."/>
        </authorList>
    </citation>
    <scope>NUCLEOTIDE SEQUENCE [LARGE SCALE GENOMIC DNA]</scope>
    <source>
        <strain evidence="2">PS312</strain>
    </source>
</reference>
<protein>
    <submittedName>
        <fullName evidence="1">Uncharacterized protein</fullName>
    </submittedName>
</protein>